<dbReference type="EMBL" id="GL732536">
    <property type="protein sequence ID" value="EFX83584.1"/>
    <property type="molecule type" value="Genomic_DNA"/>
</dbReference>
<keyword evidence="4" id="KW-1185">Reference proteome</keyword>
<organism evidence="3 4">
    <name type="scientific">Daphnia pulex</name>
    <name type="common">Water flea</name>
    <dbReference type="NCBI Taxonomy" id="6669"/>
    <lineage>
        <taxon>Eukaryota</taxon>
        <taxon>Metazoa</taxon>
        <taxon>Ecdysozoa</taxon>
        <taxon>Arthropoda</taxon>
        <taxon>Crustacea</taxon>
        <taxon>Branchiopoda</taxon>
        <taxon>Diplostraca</taxon>
        <taxon>Cladocera</taxon>
        <taxon>Anomopoda</taxon>
        <taxon>Daphniidae</taxon>
        <taxon>Daphnia</taxon>
    </lineage>
</organism>
<dbReference type="Proteomes" id="UP000000305">
    <property type="component" value="Unassembled WGS sequence"/>
</dbReference>
<dbReference type="GO" id="GO:0006260">
    <property type="term" value="P:DNA replication"/>
    <property type="evidence" value="ECO:0007669"/>
    <property type="project" value="InterPro"/>
</dbReference>
<evidence type="ECO:0000259" key="1">
    <source>
        <dbReference type="Pfam" id="PF04057"/>
    </source>
</evidence>
<protein>
    <recommendedName>
        <fullName evidence="1">Replication factor-A protein 1 N-terminal domain-containing protein</fullName>
    </recommendedName>
</protein>
<dbReference type="EMBL" id="GL735528">
    <property type="protein sequence ID" value="EFX60819.1"/>
    <property type="molecule type" value="Genomic_DNA"/>
</dbReference>
<dbReference type="Gene3D" id="2.40.50.140">
    <property type="entry name" value="Nucleic acid-binding proteins"/>
    <property type="match status" value="1"/>
</dbReference>
<dbReference type="OrthoDB" id="1751331at2759"/>
<name>E9G9L2_DAPPU</name>
<dbReference type="GO" id="GO:0003677">
    <property type="term" value="F:DNA binding"/>
    <property type="evidence" value="ECO:0007669"/>
    <property type="project" value="InterPro"/>
</dbReference>
<dbReference type="SUPFAM" id="SSF50249">
    <property type="entry name" value="Nucleic acid-binding proteins"/>
    <property type="match status" value="1"/>
</dbReference>
<dbReference type="eggNOG" id="KOG0851">
    <property type="taxonomic scope" value="Eukaryota"/>
</dbReference>
<proteinExistence type="predicted"/>
<evidence type="ECO:0000313" key="2">
    <source>
        <dbReference type="EMBL" id="EFX60819.1"/>
    </source>
</evidence>
<accession>E9G9L2</accession>
<sequence length="126" mass="14294">MPNENPILQVFGNKSLPEDNSDRYRLLISDGKYSYAYGMLVVSLNYLTVDGQLENFTIIRAKKFPVNNVATKATAGKDKRKLLIFWILNLLWLEVGEILGNPQTLNDDGETFTLLEVLDIKDVDND</sequence>
<dbReference type="AlphaFoldDB" id="E9G9L2"/>
<dbReference type="STRING" id="6669.E9G9L2"/>
<dbReference type="Pfam" id="PF04057">
    <property type="entry name" value="Rep-A_N"/>
    <property type="match status" value="1"/>
</dbReference>
<reference evidence="3 4" key="1">
    <citation type="journal article" date="2011" name="Science">
        <title>The ecoresponsive genome of Daphnia pulex.</title>
        <authorList>
            <person name="Colbourne J.K."/>
            <person name="Pfrender M.E."/>
            <person name="Gilbert D."/>
            <person name="Thomas W.K."/>
            <person name="Tucker A."/>
            <person name="Oakley T.H."/>
            <person name="Tokishita S."/>
            <person name="Aerts A."/>
            <person name="Arnold G.J."/>
            <person name="Basu M.K."/>
            <person name="Bauer D.J."/>
            <person name="Caceres C.E."/>
            <person name="Carmel L."/>
            <person name="Casola C."/>
            <person name="Choi J.H."/>
            <person name="Detter J.C."/>
            <person name="Dong Q."/>
            <person name="Dusheyko S."/>
            <person name="Eads B.D."/>
            <person name="Frohlich T."/>
            <person name="Geiler-Samerotte K.A."/>
            <person name="Gerlach D."/>
            <person name="Hatcher P."/>
            <person name="Jogdeo S."/>
            <person name="Krijgsveld J."/>
            <person name="Kriventseva E.V."/>
            <person name="Kultz D."/>
            <person name="Laforsch C."/>
            <person name="Lindquist E."/>
            <person name="Lopez J."/>
            <person name="Manak J.R."/>
            <person name="Muller J."/>
            <person name="Pangilinan J."/>
            <person name="Patwardhan R.P."/>
            <person name="Pitluck S."/>
            <person name="Pritham E.J."/>
            <person name="Rechtsteiner A."/>
            <person name="Rho M."/>
            <person name="Rogozin I.B."/>
            <person name="Sakarya O."/>
            <person name="Salamov A."/>
            <person name="Schaack S."/>
            <person name="Shapiro H."/>
            <person name="Shiga Y."/>
            <person name="Skalitzky C."/>
            <person name="Smith Z."/>
            <person name="Souvorov A."/>
            <person name="Sung W."/>
            <person name="Tang Z."/>
            <person name="Tsuchiya D."/>
            <person name="Tu H."/>
            <person name="Vos H."/>
            <person name="Wang M."/>
            <person name="Wolf Y.I."/>
            <person name="Yamagata H."/>
            <person name="Yamada T."/>
            <person name="Ye Y."/>
            <person name="Shaw J.R."/>
            <person name="Andrews J."/>
            <person name="Crease T.J."/>
            <person name="Tang H."/>
            <person name="Lucas S.M."/>
            <person name="Robertson H.M."/>
            <person name="Bork P."/>
            <person name="Koonin E.V."/>
            <person name="Zdobnov E.M."/>
            <person name="Grigoriev I.V."/>
            <person name="Lynch M."/>
            <person name="Boore J.L."/>
        </authorList>
    </citation>
    <scope>NUCLEOTIDE SEQUENCE [LARGE SCALE GENOMIC DNA]</scope>
</reference>
<dbReference type="KEGG" id="dpx:DAPPUDRAFT_341257"/>
<dbReference type="InterPro" id="IPR012340">
    <property type="entry name" value="NA-bd_OB-fold"/>
</dbReference>
<dbReference type="InterPro" id="IPR007199">
    <property type="entry name" value="Rep_factor-A_N"/>
</dbReference>
<evidence type="ECO:0000313" key="4">
    <source>
        <dbReference type="Proteomes" id="UP000000305"/>
    </source>
</evidence>
<feature type="domain" description="Replication factor-A protein 1 N-terminal" evidence="1">
    <location>
        <begin position="4"/>
        <end position="84"/>
    </location>
</feature>
<evidence type="ECO:0000313" key="3">
    <source>
        <dbReference type="EMBL" id="EFX83584.1"/>
    </source>
</evidence>
<gene>
    <name evidence="3" type="ORF">DAPPUDRAFT_315390</name>
    <name evidence="2" type="ORF">DAPPUDRAFT_341257</name>
</gene>
<dbReference type="GO" id="GO:0005634">
    <property type="term" value="C:nucleus"/>
    <property type="evidence" value="ECO:0007669"/>
    <property type="project" value="InterPro"/>
</dbReference>
<dbReference type="KEGG" id="dpx:DAPPUDRAFT_315390"/>
<dbReference type="HOGENOM" id="CLU_1983779_0_0_1"/>